<dbReference type="Proteomes" id="UP000410492">
    <property type="component" value="Unassembled WGS sequence"/>
</dbReference>
<name>A0A653BKZ7_CALMS</name>
<protein>
    <submittedName>
        <fullName evidence="1">Uncharacterized protein</fullName>
    </submittedName>
</protein>
<reference evidence="1 2" key="1">
    <citation type="submission" date="2019-01" db="EMBL/GenBank/DDBJ databases">
        <authorList>
            <person name="Sayadi A."/>
        </authorList>
    </citation>
    <scope>NUCLEOTIDE SEQUENCE [LARGE SCALE GENOMIC DNA]</scope>
</reference>
<accession>A0A653BKZ7</accession>
<dbReference type="AlphaFoldDB" id="A0A653BKZ7"/>
<evidence type="ECO:0000313" key="1">
    <source>
        <dbReference type="EMBL" id="VEN35965.1"/>
    </source>
</evidence>
<dbReference type="EMBL" id="CAACVG010001994">
    <property type="protein sequence ID" value="VEN35965.1"/>
    <property type="molecule type" value="Genomic_DNA"/>
</dbReference>
<gene>
    <name evidence="1" type="ORF">CALMAC_LOCUS1714</name>
</gene>
<proteinExistence type="predicted"/>
<keyword evidence="2" id="KW-1185">Reference proteome</keyword>
<dbReference type="OrthoDB" id="5950721at2759"/>
<organism evidence="1 2">
    <name type="scientific">Callosobruchus maculatus</name>
    <name type="common">Southern cowpea weevil</name>
    <name type="synonym">Pulse bruchid</name>
    <dbReference type="NCBI Taxonomy" id="64391"/>
    <lineage>
        <taxon>Eukaryota</taxon>
        <taxon>Metazoa</taxon>
        <taxon>Ecdysozoa</taxon>
        <taxon>Arthropoda</taxon>
        <taxon>Hexapoda</taxon>
        <taxon>Insecta</taxon>
        <taxon>Pterygota</taxon>
        <taxon>Neoptera</taxon>
        <taxon>Endopterygota</taxon>
        <taxon>Coleoptera</taxon>
        <taxon>Polyphaga</taxon>
        <taxon>Cucujiformia</taxon>
        <taxon>Chrysomeloidea</taxon>
        <taxon>Chrysomelidae</taxon>
        <taxon>Bruchinae</taxon>
        <taxon>Bruchini</taxon>
        <taxon>Callosobruchus</taxon>
    </lineage>
</organism>
<evidence type="ECO:0000313" key="2">
    <source>
        <dbReference type="Proteomes" id="UP000410492"/>
    </source>
</evidence>
<sequence>MLSAASTLILRDSMSSFRGAKTPGGGALARVTKVSKVGRPGYRLRSIGRHGR</sequence>